<proteinExistence type="predicted"/>
<keyword evidence="2" id="KW-1133">Transmembrane helix</keyword>
<evidence type="ECO:0000313" key="3">
    <source>
        <dbReference type="EMBL" id="MDQ0426878.1"/>
    </source>
</evidence>
<protein>
    <recommendedName>
        <fullName evidence="5">DUF4190 domain-containing protein</fullName>
    </recommendedName>
</protein>
<feature type="transmembrane region" description="Helical" evidence="2">
    <location>
        <begin position="104"/>
        <end position="132"/>
    </location>
</feature>
<keyword evidence="2" id="KW-0812">Transmembrane</keyword>
<organism evidence="3 4">
    <name type="scientific">Cellulomonas iranensis</name>
    <dbReference type="NCBI Taxonomy" id="76862"/>
    <lineage>
        <taxon>Bacteria</taxon>
        <taxon>Bacillati</taxon>
        <taxon>Actinomycetota</taxon>
        <taxon>Actinomycetes</taxon>
        <taxon>Micrococcales</taxon>
        <taxon>Cellulomonadaceae</taxon>
        <taxon>Cellulomonas</taxon>
    </lineage>
</organism>
<comment type="caution">
    <text evidence="3">The sequence shown here is derived from an EMBL/GenBank/DDBJ whole genome shotgun (WGS) entry which is preliminary data.</text>
</comment>
<feature type="compositionally biased region" description="Basic and acidic residues" evidence="1">
    <location>
        <begin position="1"/>
        <end position="11"/>
    </location>
</feature>
<dbReference type="RefSeq" id="WP_052748213.1">
    <property type="nucleotide sequence ID" value="NZ_JAUSVM010000001.1"/>
</dbReference>
<dbReference type="EMBL" id="JAUSVM010000001">
    <property type="protein sequence ID" value="MDQ0426878.1"/>
    <property type="molecule type" value="Genomic_DNA"/>
</dbReference>
<gene>
    <name evidence="3" type="ORF">JO380_003259</name>
</gene>
<keyword evidence="2" id="KW-0472">Membrane</keyword>
<evidence type="ECO:0000256" key="1">
    <source>
        <dbReference type="SAM" id="MobiDB-lite"/>
    </source>
</evidence>
<keyword evidence="4" id="KW-1185">Reference proteome</keyword>
<evidence type="ECO:0000313" key="4">
    <source>
        <dbReference type="Proteomes" id="UP001240250"/>
    </source>
</evidence>
<accession>A0ABU0GP93</accession>
<dbReference type="Proteomes" id="UP001240250">
    <property type="component" value="Unassembled WGS sequence"/>
</dbReference>
<sequence length="201" mass="20191">MSTPNEPRDPSTPDPSGAGGQPPVPPASGGVPPYPAGTGPETPAAPGYGQPPTYGQQPPAAPGQPPAYGQAPAYGQTPAYGGYGQEATGYGAAPQNTSRNSLGVWSLVLGILSVLLCCFVVGVIPGAIGLWLGVKGRGAAARGEATNGGLSLAGIIVSILGIVLGLYILVSVVMGISQYGGWDGFMDYVQSEVERQQQMAP</sequence>
<evidence type="ECO:0008006" key="5">
    <source>
        <dbReference type="Google" id="ProtNLM"/>
    </source>
</evidence>
<evidence type="ECO:0000256" key="2">
    <source>
        <dbReference type="SAM" id="Phobius"/>
    </source>
</evidence>
<name>A0ABU0GP93_9CELL</name>
<reference evidence="3 4" key="1">
    <citation type="submission" date="2023-07" db="EMBL/GenBank/DDBJ databases">
        <title>Sequencing the genomes of 1000 actinobacteria strains.</title>
        <authorList>
            <person name="Klenk H.-P."/>
        </authorList>
    </citation>
    <scope>NUCLEOTIDE SEQUENCE [LARGE SCALE GENOMIC DNA]</scope>
    <source>
        <strain evidence="3 4">DSM 14785</strain>
    </source>
</reference>
<feature type="compositionally biased region" description="Low complexity" evidence="1">
    <location>
        <begin position="27"/>
        <end position="58"/>
    </location>
</feature>
<feature type="transmembrane region" description="Helical" evidence="2">
    <location>
        <begin position="152"/>
        <end position="176"/>
    </location>
</feature>
<dbReference type="SUPFAM" id="SSF81995">
    <property type="entry name" value="beta-sandwich domain of Sec23/24"/>
    <property type="match status" value="1"/>
</dbReference>
<feature type="region of interest" description="Disordered" evidence="1">
    <location>
        <begin position="1"/>
        <end position="71"/>
    </location>
</feature>